<gene>
    <name evidence="3" type="ORF">PIB30_055703</name>
</gene>
<evidence type="ECO:0000313" key="4">
    <source>
        <dbReference type="Proteomes" id="UP001341840"/>
    </source>
</evidence>
<evidence type="ECO:0000256" key="1">
    <source>
        <dbReference type="SAM" id="MobiDB-lite"/>
    </source>
</evidence>
<name>A0ABU6VHC4_9FABA</name>
<feature type="domain" description="PB1-like" evidence="2">
    <location>
        <begin position="134"/>
        <end position="236"/>
    </location>
</feature>
<sequence>MKVQGPRRGVTADEPPGGGDEDEDEDATQRGCTAVKTSWAARFWVCLRVSEARLRCDRYIDTLPFVWGPIRDGNGLCGTNGIQLSVTVYTWQPHKDDVVLGTGHLTSASFDRRQRRGCGTSRSKACLKMATIYVVPVFHVGGKLFQNEDGVLVYEGGKVEKVEEMDIDHLNFGDLVKLLETLGFITHKRIFWLEANAIDLEDGLNLLDGDRSVRDMYNDLLMNVHASKEFHIYVEHPVDVLVPAPDPEPVLAITLAPDAPLDPAHVVPHAPTPNPPAPAPAPALAPTWLNQGNTVLS</sequence>
<organism evidence="3 4">
    <name type="scientific">Stylosanthes scabra</name>
    <dbReference type="NCBI Taxonomy" id="79078"/>
    <lineage>
        <taxon>Eukaryota</taxon>
        <taxon>Viridiplantae</taxon>
        <taxon>Streptophyta</taxon>
        <taxon>Embryophyta</taxon>
        <taxon>Tracheophyta</taxon>
        <taxon>Spermatophyta</taxon>
        <taxon>Magnoliopsida</taxon>
        <taxon>eudicotyledons</taxon>
        <taxon>Gunneridae</taxon>
        <taxon>Pentapetalae</taxon>
        <taxon>rosids</taxon>
        <taxon>fabids</taxon>
        <taxon>Fabales</taxon>
        <taxon>Fabaceae</taxon>
        <taxon>Papilionoideae</taxon>
        <taxon>50 kb inversion clade</taxon>
        <taxon>dalbergioids sensu lato</taxon>
        <taxon>Dalbergieae</taxon>
        <taxon>Pterocarpus clade</taxon>
        <taxon>Stylosanthes</taxon>
    </lineage>
</organism>
<proteinExistence type="predicted"/>
<keyword evidence="4" id="KW-1185">Reference proteome</keyword>
<dbReference type="Pfam" id="PF26130">
    <property type="entry name" value="PB1-like"/>
    <property type="match status" value="1"/>
</dbReference>
<dbReference type="EMBL" id="JASCZI010151472">
    <property type="protein sequence ID" value="MED6173055.1"/>
    <property type="molecule type" value="Genomic_DNA"/>
</dbReference>
<reference evidence="3 4" key="1">
    <citation type="journal article" date="2023" name="Plants (Basel)">
        <title>Bridging the Gap: Combining Genomics and Transcriptomics Approaches to Understand Stylosanthes scabra, an Orphan Legume from the Brazilian Caatinga.</title>
        <authorList>
            <person name="Ferreira-Neto J.R.C."/>
            <person name="da Silva M.D."/>
            <person name="Binneck E."/>
            <person name="de Melo N.F."/>
            <person name="da Silva R.H."/>
            <person name="de Melo A.L.T.M."/>
            <person name="Pandolfi V."/>
            <person name="Bustamante F.O."/>
            <person name="Brasileiro-Vidal A.C."/>
            <person name="Benko-Iseppon A.M."/>
        </authorList>
    </citation>
    <scope>NUCLEOTIDE SEQUENCE [LARGE SCALE GENOMIC DNA]</scope>
    <source>
        <tissue evidence="3">Leaves</tissue>
    </source>
</reference>
<protein>
    <recommendedName>
        <fullName evidence="2">PB1-like domain-containing protein</fullName>
    </recommendedName>
</protein>
<dbReference type="InterPro" id="IPR058594">
    <property type="entry name" value="PB1-like_dom_pln"/>
</dbReference>
<evidence type="ECO:0000313" key="3">
    <source>
        <dbReference type="EMBL" id="MED6173055.1"/>
    </source>
</evidence>
<accession>A0ABU6VHC4</accession>
<feature type="region of interest" description="Disordered" evidence="1">
    <location>
        <begin position="1"/>
        <end position="29"/>
    </location>
</feature>
<comment type="caution">
    <text evidence="3">The sequence shown here is derived from an EMBL/GenBank/DDBJ whole genome shotgun (WGS) entry which is preliminary data.</text>
</comment>
<dbReference type="Proteomes" id="UP001341840">
    <property type="component" value="Unassembled WGS sequence"/>
</dbReference>
<evidence type="ECO:0000259" key="2">
    <source>
        <dbReference type="Pfam" id="PF26130"/>
    </source>
</evidence>